<dbReference type="PANTHER" id="PTHR43685:SF5">
    <property type="entry name" value="GLYCOSYLTRANSFERASE EPSE-RELATED"/>
    <property type="match status" value="1"/>
</dbReference>
<feature type="domain" description="Glycosyltransferase 2-like" evidence="4">
    <location>
        <begin position="8"/>
        <end position="168"/>
    </location>
</feature>
<dbReference type="Pfam" id="PF00535">
    <property type="entry name" value="Glycos_transf_2"/>
    <property type="match status" value="1"/>
</dbReference>
<keyword evidence="6" id="KW-1185">Reference proteome</keyword>
<organism evidence="5 6">
    <name type="scientific">Sphingomonas paeninsulae</name>
    <dbReference type="NCBI Taxonomy" id="2319844"/>
    <lineage>
        <taxon>Bacteria</taxon>
        <taxon>Pseudomonadati</taxon>
        <taxon>Pseudomonadota</taxon>
        <taxon>Alphaproteobacteria</taxon>
        <taxon>Sphingomonadales</taxon>
        <taxon>Sphingomonadaceae</taxon>
        <taxon>Sphingomonas</taxon>
    </lineage>
</organism>
<keyword evidence="2" id="KW-0328">Glycosyltransferase</keyword>
<dbReference type="GO" id="GO:0016757">
    <property type="term" value="F:glycosyltransferase activity"/>
    <property type="evidence" value="ECO:0007669"/>
    <property type="project" value="UniProtKB-KW"/>
</dbReference>
<dbReference type="SUPFAM" id="SSF53448">
    <property type="entry name" value="Nucleotide-diphospho-sugar transferases"/>
    <property type="match status" value="1"/>
</dbReference>
<dbReference type="Gene3D" id="3.90.550.10">
    <property type="entry name" value="Spore Coat Polysaccharide Biosynthesis Protein SpsA, Chain A"/>
    <property type="match status" value="1"/>
</dbReference>
<evidence type="ECO:0000256" key="2">
    <source>
        <dbReference type="ARBA" id="ARBA00022676"/>
    </source>
</evidence>
<dbReference type="AlphaFoldDB" id="A0A494TBG7"/>
<dbReference type="PANTHER" id="PTHR43685">
    <property type="entry name" value="GLYCOSYLTRANSFERASE"/>
    <property type="match status" value="1"/>
</dbReference>
<keyword evidence="3 5" id="KW-0808">Transferase</keyword>
<gene>
    <name evidence="5" type="ORF">D3Y57_13490</name>
</gene>
<dbReference type="OrthoDB" id="9807795at2"/>
<evidence type="ECO:0000313" key="5">
    <source>
        <dbReference type="EMBL" id="AYJ86789.1"/>
    </source>
</evidence>
<sequence>MIDPRLTVTMSVFNDAAYLSLAIESILTQTFEDFEFLIVNDGSTDDSGMIIDRFAKQDRRIRAIHQANHGLIYSLNLMIAQARAPLIGRMDGDDIALPTRFDQQVAYLDAHPEIGVLGTGADTIDERGRPGLRRFDNVTDPDAVVADLKNGPPLCHPSVVMRRDVVRSVGGYHAAFLHCEDYDLWLRLSEVTRLTSLPERLILYRQSASQVSNRHALTQQIGAAVAWEAHVERIAKRPDPTDNLNVLPPIHELDALFRRPGTSDNVREKTARGILYSPTAMRGEGFALLLEQVKGGARPEKMWRTVARLTTFGAPIRAFRLAWALLRRQRSSSKNQLAI</sequence>
<evidence type="ECO:0000256" key="1">
    <source>
        <dbReference type="ARBA" id="ARBA00006739"/>
    </source>
</evidence>
<dbReference type="InterPro" id="IPR050834">
    <property type="entry name" value="Glycosyltransf_2"/>
</dbReference>
<protein>
    <submittedName>
        <fullName evidence="5">Glycosyltransferase</fullName>
    </submittedName>
</protein>
<accession>A0A494TBG7</accession>
<name>A0A494TBG7_SPHPE</name>
<comment type="similarity">
    <text evidence="1">Belongs to the glycosyltransferase 2 family.</text>
</comment>
<proteinExistence type="inferred from homology"/>
<evidence type="ECO:0000256" key="3">
    <source>
        <dbReference type="ARBA" id="ARBA00022679"/>
    </source>
</evidence>
<dbReference type="RefSeq" id="WP_121153419.1">
    <property type="nucleotide sequence ID" value="NZ_CP032829.1"/>
</dbReference>
<dbReference type="InterPro" id="IPR001173">
    <property type="entry name" value="Glyco_trans_2-like"/>
</dbReference>
<dbReference type="EMBL" id="CP032829">
    <property type="protein sequence ID" value="AYJ86789.1"/>
    <property type="molecule type" value="Genomic_DNA"/>
</dbReference>
<dbReference type="Proteomes" id="UP000276254">
    <property type="component" value="Chromosome"/>
</dbReference>
<reference evidence="5 6" key="1">
    <citation type="submission" date="2018-09" db="EMBL/GenBank/DDBJ databases">
        <title>Sphingomonas peninsula sp. nov., isolated from fildes peninsula, Antarctic soil.</title>
        <authorList>
            <person name="Yingchao G."/>
        </authorList>
    </citation>
    <scope>NUCLEOTIDE SEQUENCE [LARGE SCALE GENOMIC DNA]</scope>
    <source>
        <strain evidence="5 6">YZ-8</strain>
    </source>
</reference>
<evidence type="ECO:0000259" key="4">
    <source>
        <dbReference type="Pfam" id="PF00535"/>
    </source>
</evidence>
<dbReference type="KEGG" id="spha:D3Y57_13490"/>
<evidence type="ECO:0000313" key="6">
    <source>
        <dbReference type="Proteomes" id="UP000276254"/>
    </source>
</evidence>
<dbReference type="InterPro" id="IPR029044">
    <property type="entry name" value="Nucleotide-diphossugar_trans"/>
</dbReference>